<evidence type="ECO:0000256" key="5">
    <source>
        <dbReference type="ARBA" id="ARBA00022725"/>
    </source>
</evidence>
<keyword evidence="12 13" id="KW-0807">Transducer</keyword>
<dbReference type="EMBL" id="CATNWA010014830">
    <property type="protein sequence ID" value="CAI9576452.1"/>
    <property type="molecule type" value="Genomic_DNA"/>
</dbReference>
<keyword evidence="6 14" id="KW-1133">Transmembrane helix</keyword>
<dbReference type="InterPro" id="IPR017452">
    <property type="entry name" value="GPCR_Rhodpsn_7TM"/>
</dbReference>
<feature type="transmembrane region" description="Helical" evidence="14">
    <location>
        <begin position="171"/>
        <end position="197"/>
    </location>
</feature>
<keyword evidence="5 14" id="KW-0552">Olfaction</keyword>
<evidence type="ECO:0000256" key="7">
    <source>
        <dbReference type="ARBA" id="ARBA00023040"/>
    </source>
</evidence>
<evidence type="ECO:0000313" key="17">
    <source>
        <dbReference type="Proteomes" id="UP001162483"/>
    </source>
</evidence>
<evidence type="ECO:0000313" key="16">
    <source>
        <dbReference type="EMBL" id="CAI9576452.1"/>
    </source>
</evidence>
<gene>
    <name evidence="16" type="ORF">SPARVUS_LOCUS8499465</name>
</gene>
<comment type="caution">
    <text evidence="16">The sequence shown here is derived from an EMBL/GenBank/DDBJ whole genome shotgun (WGS) entry which is preliminary data.</text>
</comment>
<dbReference type="PRINTS" id="PR00245">
    <property type="entry name" value="OLFACTORYR"/>
</dbReference>
<organism evidence="16 17">
    <name type="scientific">Staurois parvus</name>
    <dbReference type="NCBI Taxonomy" id="386267"/>
    <lineage>
        <taxon>Eukaryota</taxon>
        <taxon>Metazoa</taxon>
        <taxon>Chordata</taxon>
        <taxon>Craniata</taxon>
        <taxon>Vertebrata</taxon>
        <taxon>Euteleostomi</taxon>
        <taxon>Amphibia</taxon>
        <taxon>Batrachia</taxon>
        <taxon>Anura</taxon>
        <taxon>Neobatrachia</taxon>
        <taxon>Ranoidea</taxon>
        <taxon>Ranidae</taxon>
        <taxon>Staurois</taxon>
    </lineage>
</organism>
<evidence type="ECO:0000256" key="8">
    <source>
        <dbReference type="ARBA" id="ARBA00023136"/>
    </source>
</evidence>
<keyword evidence="2 14" id="KW-1003">Cell membrane</keyword>
<evidence type="ECO:0000256" key="13">
    <source>
        <dbReference type="RuleBase" id="RU000688"/>
    </source>
</evidence>
<evidence type="ECO:0000256" key="6">
    <source>
        <dbReference type="ARBA" id="ARBA00022989"/>
    </source>
</evidence>
<dbReference type="InterPro" id="IPR050939">
    <property type="entry name" value="Olfactory_GPCR1"/>
</dbReference>
<dbReference type="InterPro" id="IPR000276">
    <property type="entry name" value="GPCR_Rhodpsn"/>
</dbReference>
<evidence type="ECO:0000256" key="12">
    <source>
        <dbReference type="ARBA" id="ARBA00023224"/>
    </source>
</evidence>
<dbReference type="SUPFAM" id="SSF81321">
    <property type="entry name" value="Family A G protein-coupled receptor-like"/>
    <property type="match status" value="1"/>
</dbReference>
<dbReference type="PROSITE" id="PS50262">
    <property type="entry name" value="G_PROTEIN_RECEP_F1_2"/>
    <property type="match status" value="1"/>
</dbReference>
<keyword evidence="4 13" id="KW-0812">Transmembrane</keyword>
<feature type="transmembrane region" description="Helical" evidence="14">
    <location>
        <begin position="69"/>
        <end position="91"/>
    </location>
</feature>
<comment type="similarity">
    <text evidence="13">Belongs to the G-protein coupled receptor 1 family.</text>
</comment>
<keyword evidence="3 14" id="KW-0716">Sensory transduction</keyword>
<evidence type="ECO:0000256" key="9">
    <source>
        <dbReference type="ARBA" id="ARBA00023157"/>
    </source>
</evidence>
<evidence type="ECO:0000256" key="3">
    <source>
        <dbReference type="ARBA" id="ARBA00022606"/>
    </source>
</evidence>
<dbReference type="PROSITE" id="PS00237">
    <property type="entry name" value="G_PROTEIN_RECEP_F1_1"/>
    <property type="match status" value="1"/>
</dbReference>
<dbReference type="PANTHER" id="PTHR24242:SF400">
    <property type="entry name" value="OLFACTORY RECEPTOR"/>
    <property type="match status" value="1"/>
</dbReference>
<dbReference type="Pfam" id="PF13853">
    <property type="entry name" value="7tm_4"/>
    <property type="match status" value="1"/>
</dbReference>
<dbReference type="InterPro" id="IPR000725">
    <property type="entry name" value="Olfact_rcpt"/>
</dbReference>
<evidence type="ECO:0000256" key="2">
    <source>
        <dbReference type="ARBA" id="ARBA00022475"/>
    </source>
</evidence>
<keyword evidence="7 13" id="KW-0297">G-protein coupled receptor</keyword>
<keyword evidence="9" id="KW-1015">Disulfide bond</keyword>
<evidence type="ECO:0000256" key="1">
    <source>
        <dbReference type="ARBA" id="ARBA00004651"/>
    </source>
</evidence>
<keyword evidence="17" id="KW-1185">Reference proteome</keyword>
<feature type="transmembrane region" description="Helical" evidence="14">
    <location>
        <begin position="111"/>
        <end position="134"/>
    </location>
</feature>
<feature type="domain" description="G-protein coupled receptors family 1 profile" evidence="15">
    <location>
        <begin position="12"/>
        <end position="264"/>
    </location>
</feature>
<reference evidence="16" key="1">
    <citation type="submission" date="2023-05" db="EMBL/GenBank/DDBJ databases">
        <authorList>
            <person name="Stuckert A."/>
        </authorList>
    </citation>
    <scope>NUCLEOTIDE SEQUENCE</scope>
</reference>
<comment type="subcellular location">
    <subcellularLocation>
        <location evidence="1 14">Cell membrane</location>
        <topology evidence="1 14">Multi-pass membrane protein</topology>
    </subcellularLocation>
</comment>
<keyword evidence="11" id="KW-0325">Glycoprotein</keyword>
<evidence type="ECO:0000259" key="15">
    <source>
        <dbReference type="PROSITE" id="PS50262"/>
    </source>
</evidence>
<keyword evidence="8 14" id="KW-0472">Membrane</keyword>
<dbReference type="Proteomes" id="UP001162483">
    <property type="component" value="Unassembled WGS sequence"/>
</dbReference>
<sequence>MMFVTYMISLTTNGTVICLVTFNEHLHQPMYLFIANLATSDLLFDTVTLPKLIARYLFGASTIPLRMCFFQMFLGHYFGSMDAFLLMLMAADRYVAICHPLRYTSIVTNKVVTVSCGICWMILSPSAISMITILASQIPLCGPNTINSLFCSYSAHAALACADISRPRKVVFVTALVILLVPLGLILASYTKIVVAISMTHAENLQKAFYTCVTHLLVIALYFTPRIFVYIVTNIPFVTIKPDASALLLYLYSFVPHMANPIVYFLRTKEIKQTLRRALQRNTFREKNGVRTWITC</sequence>
<dbReference type="PRINTS" id="PR00237">
    <property type="entry name" value="GPCRRHODOPSN"/>
</dbReference>
<feature type="transmembrane region" description="Helical" evidence="14">
    <location>
        <begin position="209"/>
        <end position="232"/>
    </location>
</feature>
<evidence type="ECO:0000256" key="4">
    <source>
        <dbReference type="ARBA" id="ARBA00022692"/>
    </source>
</evidence>
<protein>
    <recommendedName>
        <fullName evidence="14">Olfactory receptor</fullName>
    </recommendedName>
</protein>
<dbReference type="Gene3D" id="1.20.1070.10">
    <property type="entry name" value="Rhodopsin 7-helix transmembrane proteins"/>
    <property type="match status" value="1"/>
</dbReference>
<feature type="transmembrane region" description="Helical" evidence="14">
    <location>
        <begin position="244"/>
        <end position="266"/>
    </location>
</feature>
<dbReference type="PANTHER" id="PTHR24242">
    <property type="entry name" value="G-PROTEIN COUPLED RECEPTOR"/>
    <property type="match status" value="1"/>
</dbReference>
<name>A0ABN9DYS3_9NEOB</name>
<proteinExistence type="inferred from homology"/>
<evidence type="ECO:0000256" key="14">
    <source>
        <dbReference type="RuleBase" id="RU363047"/>
    </source>
</evidence>
<keyword evidence="10 13" id="KW-0675">Receptor</keyword>
<evidence type="ECO:0000256" key="10">
    <source>
        <dbReference type="ARBA" id="ARBA00023170"/>
    </source>
</evidence>
<evidence type="ECO:0000256" key="11">
    <source>
        <dbReference type="ARBA" id="ARBA00023180"/>
    </source>
</evidence>
<accession>A0ABN9DYS3</accession>